<dbReference type="AlphaFoldDB" id="A0A364L2F1"/>
<evidence type="ECO:0000313" key="1">
    <source>
        <dbReference type="EMBL" id="RAO69989.1"/>
    </source>
</evidence>
<accession>A0A364L2F1</accession>
<evidence type="ECO:0000313" key="2">
    <source>
        <dbReference type="Proteomes" id="UP000249363"/>
    </source>
</evidence>
<gene>
    <name evidence="1" type="ORF">BHQ10_006001</name>
</gene>
<dbReference type="GeneID" id="63795217"/>
<dbReference type="OrthoDB" id="4219272at2759"/>
<comment type="caution">
    <text evidence="1">The sequence shown here is derived from an EMBL/GenBank/DDBJ whole genome shotgun (WGS) entry which is preliminary data.</text>
</comment>
<protein>
    <submittedName>
        <fullName evidence="1">Uncharacterized protein</fullName>
    </submittedName>
</protein>
<dbReference type="RefSeq" id="XP_040734505.1">
    <property type="nucleotide sequence ID" value="XM_040878540.1"/>
</dbReference>
<keyword evidence="2" id="KW-1185">Reference proteome</keyword>
<proteinExistence type="predicted"/>
<name>A0A364L2F1_TALAM</name>
<organism evidence="1 2">
    <name type="scientific">Talaromyces amestolkiae</name>
    <dbReference type="NCBI Taxonomy" id="1196081"/>
    <lineage>
        <taxon>Eukaryota</taxon>
        <taxon>Fungi</taxon>
        <taxon>Dikarya</taxon>
        <taxon>Ascomycota</taxon>
        <taxon>Pezizomycotina</taxon>
        <taxon>Eurotiomycetes</taxon>
        <taxon>Eurotiomycetidae</taxon>
        <taxon>Eurotiales</taxon>
        <taxon>Trichocomaceae</taxon>
        <taxon>Talaromyces</taxon>
        <taxon>Talaromyces sect. Talaromyces</taxon>
    </lineage>
</organism>
<dbReference type="EMBL" id="MIKG01000011">
    <property type="protein sequence ID" value="RAO69989.1"/>
    <property type="molecule type" value="Genomic_DNA"/>
</dbReference>
<sequence length="297" mass="32773">MAPTMTTTKTTSILKLPLDTRNDPSLLHFNQLLYIPETGIWAPGKKSTPIFDFSSHFDRSSVSWFTDDYVGFNEDVMAQAKEIATTAISQDQNAAEEIPNPSVIFKLSRTHWYNDSKWTVTKPVFEQRLLDALDSESDVDSIRKQKLQNRENAQQEQQGNQNSDVVLAESSSPILAFGVTNIVFPPNSLHSSHPITVRPTNATRRSQSFVHDSVSYAWDVNKTLFPGGGGVLSLYKGVGSASKIEIGRYQSDNGKVIPGGVLVIDSDEVDVLIAVLTLLAVLSQRDSFSFPTSRHVG</sequence>
<dbReference type="Proteomes" id="UP000249363">
    <property type="component" value="Unassembled WGS sequence"/>
</dbReference>
<reference evidence="1 2" key="1">
    <citation type="journal article" date="2017" name="Biotechnol. Biofuels">
        <title>Differential beta-glucosidase expression as a function of carbon source availability in Talaromyces amestolkiae: a genomic and proteomic approach.</title>
        <authorList>
            <person name="de Eugenio L.I."/>
            <person name="Mendez-Liter J.A."/>
            <person name="Nieto-Dominguez M."/>
            <person name="Alonso L."/>
            <person name="Gil-Munoz J."/>
            <person name="Barriuso J."/>
            <person name="Prieto A."/>
            <person name="Martinez M.J."/>
        </authorList>
    </citation>
    <scope>NUCLEOTIDE SEQUENCE [LARGE SCALE GENOMIC DNA]</scope>
    <source>
        <strain evidence="1 2">CIB</strain>
    </source>
</reference>